<gene>
    <name evidence="2" type="ORF">ADEAN_000436000</name>
</gene>
<proteinExistence type="predicted"/>
<dbReference type="OrthoDB" id="269645at2759"/>
<dbReference type="Proteomes" id="UP000515908">
    <property type="component" value="Chromosome 07"/>
</dbReference>
<feature type="coiled-coil region" evidence="1">
    <location>
        <begin position="97"/>
        <end position="204"/>
    </location>
</feature>
<evidence type="ECO:0000313" key="3">
    <source>
        <dbReference type="Proteomes" id="UP000515908"/>
    </source>
</evidence>
<evidence type="ECO:0000313" key="2">
    <source>
        <dbReference type="EMBL" id="CAD2216882.1"/>
    </source>
</evidence>
<name>A0A7G2CFG4_9TRYP</name>
<dbReference type="AlphaFoldDB" id="A0A7G2CFG4"/>
<protein>
    <submittedName>
        <fullName evidence="2">Uncharacterized protein</fullName>
    </submittedName>
</protein>
<sequence>MFKILRILRQGSQPDMHRYAQATFHEGTHRMAPGDSSPWRDASSPVNRIKGWWLAPAAKGSVIAAWCVTFVLGTYCFSIQQDAKGTYLLNNVLLRNLHEESQRADANQQRAAELQEAMKQHLSQHEKNKKTNDKIKEYKSSLEEVKAGIVNYELELAREKLRADTNHERSQNLVNELIAVRQQIAALQKDNKILTQEIERLRKSSH</sequence>
<keyword evidence="1" id="KW-0175">Coiled coil</keyword>
<dbReference type="EMBL" id="LR877151">
    <property type="protein sequence ID" value="CAD2216882.1"/>
    <property type="molecule type" value="Genomic_DNA"/>
</dbReference>
<reference evidence="2 3" key="1">
    <citation type="submission" date="2020-08" db="EMBL/GenBank/DDBJ databases">
        <authorList>
            <person name="Newling K."/>
            <person name="Davey J."/>
            <person name="Forrester S."/>
        </authorList>
    </citation>
    <scope>NUCLEOTIDE SEQUENCE [LARGE SCALE GENOMIC DNA]</scope>
    <source>
        <strain evidence="3">Crithidia deanei Carvalho (ATCC PRA-265)</strain>
    </source>
</reference>
<evidence type="ECO:0000256" key="1">
    <source>
        <dbReference type="SAM" id="Coils"/>
    </source>
</evidence>
<accession>A0A7G2CFG4</accession>
<organism evidence="2 3">
    <name type="scientific">Angomonas deanei</name>
    <dbReference type="NCBI Taxonomy" id="59799"/>
    <lineage>
        <taxon>Eukaryota</taxon>
        <taxon>Discoba</taxon>
        <taxon>Euglenozoa</taxon>
        <taxon>Kinetoplastea</taxon>
        <taxon>Metakinetoplastina</taxon>
        <taxon>Trypanosomatida</taxon>
        <taxon>Trypanosomatidae</taxon>
        <taxon>Strigomonadinae</taxon>
        <taxon>Angomonas</taxon>
    </lineage>
</organism>
<dbReference type="VEuPathDB" id="TriTrypDB:ADEAN_000436000"/>
<keyword evidence="3" id="KW-1185">Reference proteome</keyword>